<evidence type="ECO:0000256" key="3">
    <source>
        <dbReference type="ARBA" id="ARBA00022806"/>
    </source>
</evidence>
<dbReference type="SUPFAM" id="SSF52540">
    <property type="entry name" value="P-loop containing nucleoside triphosphate hydrolases"/>
    <property type="match status" value="1"/>
</dbReference>
<dbReference type="PANTHER" id="PTHR47961">
    <property type="entry name" value="DNA POLYMERASE THETA, PUTATIVE (AFU_ORTHOLOGUE AFUA_1G05260)-RELATED"/>
    <property type="match status" value="1"/>
</dbReference>
<evidence type="ECO:0008006" key="9">
    <source>
        <dbReference type="Google" id="ProtNLM"/>
    </source>
</evidence>
<dbReference type="Proteomes" id="UP000244978">
    <property type="component" value="Unassembled WGS sequence"/>
</dbReference>
<dbReference type="InterPro" id="IPR014001">
    <property type="entry name" value="Helicase_ATP-bd"/>
</dbReference>
<keyword evidence="8" id="KW-1185">Reference proteome</keyword>
<sequence length="1042" mass="113721">MFDSVTAAIMAGAPDLAGLDQSKLPDLITDGYVRVAVAKSLLGEDPENPDGLFDDLRSVASAQEAIALLLPAGEMKTSAAYVAASAYRVLAEAFNADDSTEDLLEPQRVSPRLASMLLFLAADSAADAAEVAGDLPNSPNEQFRPLLNLLKSLGIGNIPTAPLEVIESPLAAADPVAVAAAVGYALCHSRLNEMLQHIARPNESDWVFGRFAEIADKMLYRFPTRSPQGEIETQNSIVGPWQLSKLLDMAERVVVPSATTKLASPLGVDEEAWRDVLRRIAGQRPTLWRNHREAIQQGMLRRGVSSVLAFPTGAGKSTVSELKIAATILSGDNAICLVPTLSLIDQLAAAIRKVVPQAKVISQKDPDAEFDLALDDSPNVYVMTPESCLAALGVDADRFGSVGLIFFDEAHLMHSEREAQARRAVDATLCALTLASRFPAADLMLVSAMFANGPRIAEWLQELTGREAISLDSAWKPTRQARGALVYKRAELDHLRERLNDEYQISKTDGAPARAKREMLARPFGFFSLKSTWESNNPSDYRFAPLLRQKVQLGVSGSRDKNRSWWLTPNANVVAAQLASAAADANLKTLVFTQQVTHSVSLARGVVTTSHPPVELNEHELRLVRRSVEILGDESALYLDIEGGSVKSPAIPHHGLLLPDERRLHESLYRRRDGVPVMVATSTVAQGMNFPSEFVLIAGDRRFDLDSNARMQLEAHELLNAAGRAGRAGAHSNALVLVIPGQVVGYDGELSMDSGWFLLQSVFSKSDQCLDLQDPISALVEQADEEERPPLLNYLVRRIGDVADEAAGPGILRRSFSAFQARQAGRDAAIEKGIQRLTLEIATEALEPWLRRCTLITGLPSQDLAFFAANLDIDADPGDIERWMSWLLDMLDQRPELVDVVLRAGSRSALTGAPDELGEWDSSGSKLVQLLREFLPRWLSGATLQEIQALGVQRGLASDSARLEFARKFILRVVPDLAYLFSIPAVILHQKSLLGLTDPLEEIHPLWILGRCVEVGVDSARKLSALELSPRLTRKLVHDLYP</sequence>
<dbReference type="PROSITE" id="PS51194">
    <property type="entry name" value="HELICASE_CTER"/>
    <property type="match status" value="1"/>
</dbReference>
<keyword evidence="4" id="KW-0067">ATP-binding</keyword>
<proteinExistence type="predicted"/>
<dbReference type="Pfam" id="PF00270">
    <property type="entry name" value="DEAD"/>
    <property type="match status" value="1"/>
</dbReference>
<dbReference type="PROSITE" id="PS51192">
    <property type="entry name" value="HELICASE_ATP_BIND_1"/>
    <property type="match status" value="1"/>
</dbReference>
<evidence type="ECO:0000313" key="8">
    <source>
        <dbReference type="Proteomes" id="UP000244978"/>
    </source>
</evidence>
<dbReference type="GO" id="GO:0005524">
    <property type="term" value="F:ATP binding"/>
    <property type="evidence" value="ECO:0007669"/>
    <property type="project" value="UniProtKB-KW"/>
</dbReference>
<evidence type="ECO:0000259" key="5">
    <source>
        <dbReference type="PROSITE" id="PS51192"/>
    </source>
</evidence>
<evidence type="ECO:0000256" key="4">
    <source>
        <dbReference type="ARBA" id="ARBA00022840"/>
    </source>
</evidence>
<evidence type="ECO:0000259" key="6">
    <source>
        <dbReference type="PROSITE" id="PS51194"/>
    </source>
</evidence>
<protein>
    <recommendedName>
        <fullName evidence="9">DEAD/DEAH box helicase</fullName>
    </recommendedName>
</protein>
<accession>A0A2U1T2V7</accession>
<keyword evidence="2" id="KW-0378">Hydrolase</keyword>
<dbReference type="SMART" id="SM00490">
    <property type="entry name" value="HELICc"/>
    <property type="match status" value="1"/>
</dbReference>
<reference evidence="8" key="1">
    <citation type="submission" date="2018-04" db="EMBL/GenBank/DDBJ databases">
        <authorList>
            <person name="Liu S."/>
            <person name="Wang Z."/>
            <person name="Li J."/>
        </authorList>
    </citation>
    <scope>NUCLEOTIDE SEQUENCE [LARGE SCALE GENOMIC DNA]</scope>
    <source>
        <strain evidence="8">S1194</strain>
    </source>
</reference>
<keyword evidence="1" id="KW-0547">Nucleotide-binding</keyword>
<dbReference type="EMBL" id="QEEX01000001">
    <property type="protein sequence ID" value="PWB98221.1"/>
    <property type="molecule type" value="Genomic_DNA"/>
</dbReference>
<feature type="domain" description="Helicase C-terminal" evidence="6">
    <location>
        <begin position="595"/>
        <end position="787"/>
    </location>
</feature>
<comment type="caution">
    <text evidence="7">The sequence shown here is derived from an EMBL/GenBank/DDBJ whole genome shotgun (WGS) entry which is preliminary data.</text>
</comment>
<keyword evidence="3" id="KW-0347">Helicase</keyword>
<dbReference type="InterPro" id="IPR050474">
    <property type="entry name" value="Hel308_SKI2-like"/>
</dbReference>
<dbReference type="GO" id="GO:0004386">
    <property type="term" value="F:helicase activity"/>
    <property type="evidence" value="ECO:0007669"/>
    <property type="project" value="UniProtKB-KW"/>
</dbReference>
<dbReference type="InterPro" id="IPR001650">
    <property type="entry name" value="Helicase_C-like"/>
</dbReference>
<dbReference type="InterPro" id="IPR011545">
    <property type="entry name" value="DEAD/DEAH_box_helicase_dom"/>
</dbReference>
<evidence type="ECO:0000256" key="2">
    <source>
        <dbReference type="ARBA" id="ARBA00022801"/>
    </source>
</evidence>
<dbReference type="SMART" id="SM00487">
    <property type="entry name" value="DEXDc"/>
    <property type="match status" value="1"/>
</dbReference>
<evidence type="ECO:0000313" key="7">
    <source>
        <dbReference type="EMBL" id="PWB98221.1"/>
    </source>
</evidence>
<dbReference type="PANTHER" id="PTHR47961:SF6">
    <property type="entry name" value="DNA-DIRECTED DNA POLYMERASE"/>
    <property type="match status" value="1"/>
</dbReference>
<feature type="domain" description="Helicase ATP-binding" evidence="5">
    <location>
        <begin position="297"/>
        <end position="468"/>
    </location>
</feature>
<evidence type="ECO:0000256" key="1">
    <source>
        <dbReference type="ARBA" id="ARBA00022741"/>
    </source>
</evidence>
<organism evidence="7 8">
    <name type="scientific">Homoserinimonas hongtaonis</name>
    <dbReference type="NCBI Taxonomy" id="2079791"/>
    <lineage>
        <taxon>Bacteria</taxon>
        <taxon>Bacillati</taxon>
        <taxon>Actinomycetota</taxon>
        <taxon>Actinomycetes</taxon>
        <taxon>Micrococcales</taxon>
        <taxon>Microbacteriaceae</taxon>
        <taxon>Homoserinimonas</taxon>
    </lineage>
</organism>
<dbReference type="InterPro" id="IPR027417">
    <property type="entry name" value="P-loop_NTPase"/>
</dbReference>
<dbReference type="GO" id="GO:0003676">
    <property type="term" value="F:nucleic acid binding"/>
    <property type="evidence" value="ECO:0007669"/>
    <property type="project" value="InterPro"/>
</dbReference>
<dbReference type="Gene3D" id="3.40.50.300">
    <property type="entry name" value="P-loop containing nucleotide triphosphate hydrolases"/>
    <property type="match status" value="2"/>
</dbReference>
<dbReference type="AlphaFoldDB" id="A0A2U1T2V7"/>
<dbReference type="GO" id="GO:0016787">
    <property type="term" value="F:hydrolase activity"/>
    <property type="evidence" value="ECO:0007669"/>
    <property type="project" value="UniProtKB-KW"/>
</dbReference>
<name>A0A2U1T2V7_9MICO</name>
<gene>
    <name evidence="7" type="ORF">DF220_10565</name>
</gene>
<dbReference type="RefSeq" id="WP_108997972.1">
    <property type="nucleotide sequence ID" value="NZ_QEEX01000001.1"/>
</dbReference>